<dbReference type="RefSeq" id="WP_203148984.1">
    <property type="nucleotide sequence ID" value="NZ_JAEVHL010000058.1"/>
</dbReference>
<gene>
    <name evidence="1" type="ORF">JM949_14340</name>
</gene>
<reference evidence="1 2" key="1">
    <citation type="submission" date="2021-01" db="EMBL/GenBank/DDBJ databases">
        <title>Draft genome sequence of Micromonospora sp. strain STR1s_6.</title>
        <authorList>
            <person name="Karlyshev A."/>
            <person name="Jawad R."/>
        </authorList>
    </citation>
    <scope>NUCLEOTIDE SEQUENCE [LARGE SCALE GENOMIC DNA]</scope>
    <source>
        <strain evidence="1 2">STR1S-6</strain>
    </source>
</reference>
<sequence length="47" mass="5732">MEVQRPPRGRDDIAFPVLRRHGMRVKWNRKQSRRIRITGARWYAPTD</sequence>
<organism evidence="1 2">
    <name type="scientific">Micromonospora tarensis</name>
    <dbReference type="NCBI Taxonomy" id="2806100"/>
    <lineage>
        <taxon>Bacteria</taxon>
        <taxon>Bacillati</taxon>
        <taxon>Actinomycetota</taxon>
        <taxon>Actinomycetes</taxon>
        <taxon>Micromonosporales</taxon>
        <taxon>Micromonosporaceae</taxon>
        <taxon>Micromonospora</taxon>
    </lineage>
</organism>
<evidence type="ECO:0000313" key="1">
    <source>
        <dbReference type="EMBL" id="MBM0276520.1"/>
    </source>
</evidence>
<name>A0ABS1YGI6_9ACTN</name>
<proteinExistence type="predicted"/>
<keyword evidence="2" id="KW-1185">Reference proteome</keyword>
<evidence type="ECO:0000313" key="2">
    <source>
        <dbReference type="Proteomes" id="UP000622245"/>
    </source>
</evidence>
<dbReference type="EMBL" id="JAEVHL010000058">
    <property type="protein sequence ID" value="MBM0276520.1"/>
    <property type="molecule type" value="Genomic_DNA"/>
</dbReference>
<accession>A0ABS1YGI6</accession>
<comment type="caution">
    <text evidence="1">The sequence shown here is derived from an EMBL/GenBank/DDBJ whole genome shotgun (WGS) entry which is preliminary data.</text>
</comment>
<protein>
    <submittedName>
        <fullName evidence="1">Uncharacterized protein</fullName>
    </submittedName>
</protein>
<dbReference type="Proteomes" id="UP000622245">
    <property type="component" value="Unassembled WGS sequence"/>
</dbReference>